<name>A0AAN8WML1_HALRR</name>
<organism evidence="2 3">
    <name type="scientific">Halocaridina rubra</name>
    <name type="common">Hawaiian red shrimp</name>
    <dbReference type="NCBI Taxonomy" id="373956"/>
    <lineage>
        <taxon>Eukaryota</taxon>
        <taxon>Metazoa</taxon>
        <taxon>Ecdysozoa</taxon>
        <taxon>Arthropoda</taxon>
        <taxon>Crustacea</taxon>
        <taxon>Multicrustacea</taxon>
        <taxon>Malacostraca</taxon>
        <taxon>Eumalacostraca</taxon>
        <taxon>Eucarida</taxon>
        <taxon>Decapoda</taxon>
        <taxon>Pleocyemata</taxon>
        <taxon>Caridea</taxon>
        <taxon>Atyoidea</taxon>
        <taxon>Atyidae</taxon>
        <taxon>Halocaridina</taxon>
    </lineage>
</organism>
<evidence type="ECO:0000313" key="3">
    <source>
        <dbReference type="Proteomes" id="UP001381693"/>
    </source>
</evidence>
<feature type="region of interest" description="Disordered" evidence="1">
    <location>
        <begin position="56"/>
        <end position="161"/>
    </location>
</feature>
<protein>
    <submittedName>
        <fullName evidence="2">Uncharacterized protein</fullName>
    </submittedName>
</protein>
<sequence length="276" mass="30583">SYEERPISRLPNPFRDEDVEASGEGQRGNVSSSIDLDLSPGLHNLTTLFETVRMASEELRNDEGATEGNTAQESTRPITNVPRRLTDFLRRSGNLTQQQPNLNGNNDTGSSRGAGTNSSRPQLVIPRITLSDPSGSESQVEDDLAANGSDSRPAYNDRADFSTRSVSGVPLRFLGRQYAVDRRSPEGEEYSVPSEGNQEGLQHPWRSPYDLLRGPAPDMLFRPNLNRAPPDRSSEREADNFFSRPYYASHPASRVMSGERDCPLFVCKCVRAVLLK</sequence>
<evidence type="ECO:0000313" key="2">
    <source>
        <dbReference type="EMBL" id="KAK7062975.1"/>
    </source>
</evidence>
<feature type="region of interest" description="Disordered" evidence="1">
    <location>
        <begin position="1"/>
        <end position="40"/>
    </location>
</feature>
<feature type="compositionally biased region" description="Polar residues" evidence="1">
    <location>
        <begin position="67"/>
        <end position="78"/>
    </location>
</feature>
<feature type="region of interest" description="Disordered" evidence="1">
    <location>
        <begin position="180"/>
        <end position="208"/>
    </location>
</feature>
<reference evidence="2 3" key="1">
    <citation type="submission" date="2023-11" db="EMBL/GenBank/DDBJ databases">
        <title>Halocaridina rubra genome assembly.</title>
        <authorList>
            <person name="Smith C."/>
        </authorList>
    </citation>
    <scope>NUCLEOTIDE SEQUENCE [LARGE SCALE GENOMIC DNA]</scope>
    <source>
        <strain evidence="2">EP-1</strain>
        <tissue evidence="2">Whole</tissue>
    </source>
</reference>
<evidence type="ECO:0000256" key="1">
    <source>
        <dbReference type="SAM" id="MobiDB-lite"/>
    </source>
</evidence>
<dbReference type="AlphaFoldDB" id="A0AAN8WML1"/>
<comment type="caution">
    <text evidence="2">The sequence shown here is derived from an EMBL/GenBank/DDBJ whole genome shotgun (WGS) entry which is preliminary data.</text>
</comment>
<proteinExistence type="predicted"/>
<dbReference type="Proteomes" id="UP001381693">
    <property type="component" value="Unassembled WGS sequence"/>
</dbReference>
<accession>A0AAN8WML1</accession>
<feature type="compositionally biased region" description="Polar residues" evidence="1">
    <location>
        <begin position="93"/>
        <end position="121"/>
    </location>
</feature>
<dbReference type="EMBL" id="JAXCGZ010020992">
    <property type="protein sequence ID" value="KAK7062975.1"/>
    <property type="molecule type" value="Genomic_DNA"/>
</dbReference>
<gene>
    <name evidence="2" type="ORF">SK128_000204</name>
</gene>
<keyword evidence="3" id="KW-1185">Reference proteome</keyword>
<feature type="non-terminal residue" evidence="2">
    <location>
        <position position="1"/>
    </location>
</feature>